<dbReference type="PROSITE" id="PS00374">
    <property type="entry name" value="MGMT"/>
    <property type="match status" value="1"/>
</dbReference>
<evidence type="ECO:0000256" key="2">
    <source>
        <dbReference type="ARBA" id="ARBA00008711"/>
    </source>
</evidence>
<comment type="catalytic activity">
    <reaction evidence="1">
        <text>a 4-O-methyl-thymidine in DNA + L-cysteinyl-[protein] = a thymidine in DNA + S-methyl-L-cysteinyl-[protein]</text>
        <dbReference type="Rhea" id="RHEA:53428"/>
        <dbReference type="Rhea" id="RHEA-COMP:10131"/>
        <dbReference type="Rhea" id="RHEA-COMP:10132"/>
        <dbReference type="Rhea" id="RHEA-COMP:13555"/>
        <dbReference type="Rhea" id="RHEA-COMP:13556"/>
        <dbReference type="ChEBI" id="CHEBI:29950"/>
        <dbReference type="ChEBI" id="CHEBI:82612"/>
        <dbReference type="ChEBI" id="CHEBI:137386"/>
        <dbReference type="ChEBI" id="CHEBI:137387"/>
        <dbReference type="EC" id="2.1.1.63"/>
    </reaction>
</comment>
<sequence length="170" mass="19200">MLNYTVFTFKFGTALAVYEDDTIVYISLGFDNQELVQEMKSDFKAIDEPINANVDQKTVESLKHYLNNQETPQPKYSYHLFGTEFQRNVWDCLIQSKRGETFTYSGLAEKLGLGANSSRAVANAVGANKISILIPCHRILRKDGDLGGYRWGPDIKRKLLLEEAQSLNAV</sequence>
<dbReference type="EMBL" id="FN392320">
    <property type="protein sequence ID" value="CAY69660.1"/>
    <property type="molecule type" value="Genomic_DNA"/>
</dbReference>
<dbReference type="STRING" id="644223.C4R2D6"/>
<dbReference type="InterPro" id="IPR014048">
    <property type="entry name" value="MethylDNA_cys_MeTrfase_DNA-bd"/>
</dbReference>
<dbReference type="InterPro" id="IPR001497">
    <property type="entry name" value="MethylDNA_cys_MeTrfase_AS"/>
</dbReference>
<dbReference type="OrthoDB" id="1907495at2759"/>
<dbReference type="SUPFAM" id="SSF46767">
    <property type="entry name" value="Methylated DNA-protein cysteine methyltransferase, C-terminal domain"/>
    <property type="match status" value="1"/>
</dbReference>
<dbReference type="KEGG" id="ppa:PAS_chr2-2_0254"/>
<dbReference type="PANTHER" id="PTHR10815:SF13">
    <property type="entry name" value="METHYLATED-DNA--PROTEIN-CYSTEINE METHYLTRANSFERASE"/>
    <property type="match status" value="1"/>
</dbReference>
<organism evidence="14 15">
    <name type="scientific">Komagataella phaffii (strain GS115 / ATCC 20864)</name>
    <name type="common">Yeast</name>
    <name type="synonym">Pichia pastoris</name>
    <dbReference type="NCBI Taxonomy" id="644223"/>
    <lineage>
        <taxon>Eukaryota</taxon>
        <taxon>Fungi</taxon>
        <taxon>Dikarya</taxon>
        <taxon>Ascomycota</taxon>
        <taxon>Saccharomycotina</taxon>
        <taxon>Pichiomycetes</taxon>
        <taxon>Pichiales</taxon>
        <taxon>Pichiaceae</taxon>
        <taxon>Komagataella</taxon>
    </lineage>
</organism>
<dbReference type="OMA" id="YTFIETE"/>
<dbReference type="InterPro" id="IPR036217">
    <property type="entry name" value="MethylDNA_cys_MeTrfase_DNAb"/>
</dbReference>
<dbReference type="HOGENOM" id="CLU_000445_52_2_1"/>
<comment type="catalytic activity">
    <reaction evidence="12">
        <text>a 6-O-methyl-2'-deoxyguanosine in DNA + L-cysteinyl-[protein] = S-methyl-L-cysteinyl-[protein] + a 2'-deoxyguanosine in DNA</text>
        <dbReference type="Rhea" id="RHEA:24000"/>
        <dbReference type="Rhea" id="RHEA-COMP:10131"/>
        <dbReference type="Rhea" id="RHEA-COMP:10132"/>
        <dbReference type="Rhea" id="RHEA-COMP:11367"/>
        <dbReference type="Rhea" id="RHEA-COMP:11368"/>
        <dbReference type="ChEBI" id="CHEBI:29950"/>
        <dbReference type="ChEBI" id="CHEBI:82612"/>
        <dbReference type="ChEBI" id="CHEBI:85445"/>
        <dbReference type="ChEBI" id="CHEBI:85448"/>
        <dbReference type="EC" id="2.1.1.63"/>
    </reaction>
</comment>
<dbReference type="Pfam" id="PF01035">
    <property type="entry name" value="DNA_binding_1"/>
    <property type="match status" value="1"/>
</dbReference>
<dbReference type="RefSeq" id="XP_002491940.1">
    <property type="nucleotide sequence ID" value="XM_002491895.1"/>
</dbReference>
<dbReference type="Proteomes" id="UP000000314">
    <property type="component" value="Chromosome 2"/>
</dbReference>
<dbReference type="CDD" id="cd06445">
    <property type="entry name" value="ATase"/>
    <property type="match status" value="1"/>
</dbReference>
<protein>
    <recommendedName>
        <fullName evidence="4">Methylated-DNA--protein-cysteine methyltransferase</fullName>
        <ecNumber evidence="3">2.1.1.63</ecNumber>
    </recommendedName>
    <alternativeName>
        <fullName evidence="9">6-O-methylguanine-DNA methyltransferase</fullName>
    </alternativeName>
    <alternativeName>
        <fullName evidence="11">DNA repair MTase</fullName>
    </alternativeName>
    <alternativeName>
        <fullName evidence="10">O-6-methylguanine-DNA-alkyltransferase</fullName>
    </alternativeName>
</protein>
<dbReference type="NCBIfam" id="TIGR00589">
    <property type="entry name" value="ogt"/>
    <property type="match status" value="1"/>
</dbReference>
<dbReference type="InterPro" id="IPR036388">
    <property type="entry name" value="WH-like_DNA-bd_sf"/>
</dbReference>
<evidence type="ECO:0000256" key="8">
    <source>
        <dbReference type="ARBA" id="ARBA00023204"/>
    </source>
</evidence>
<comment type="similarity">
    <text evidence="2">Belongs to the MGMT family.</text>
</comment>
<name>C4R2D6_KOMPG</name>
<evidence type="ECO:0000256" key="9">
    <source>
        <dbReference type="ARBA" id="ARBA00030795"/>
    </source>
</evidence>
<dbReference type="Gene3D" id="1.10.10.10">
    <property type="entry name" value="Winged helix-like DNA-binding domain superfamily/Winged helix DNA-binding domain"/>
    <property type="match status" value="1"/>
</dbReference>
<keyword evidence="15" id="KW-1185">Reference proteome</keyword>
<dbReference type="GeneID" id="8198659"/>
<accession>C4R2D6</accession>
<reference evidence="14 15" key="1">
    <citation type="journal article" date="2009" name="Nat. Biotechnol.">
        <title>Genome sequence of the recombinant protein production host Pichia pastoris.</title>
        <authorList>
            <person name="De Schutter K."/>
            <person name="Lin Y.C."/>
            <person name="Tiels P."/>
            <person name="Van Hecke A."/>
            <person name="Glinka S."/>
            <person name="Weber-Lehmann J."/>
            <person name="Rouze P."/>
            <person name="Van de Peer Y."/>
            <person name="Callewaert N."/>
        </authorList>
    </citation>
    <scope>NUCLEOTIDE SEQUENCE [LARGE SCALE GENOMIC DNA]</scope>
    <source>
        <strain evidence="15">GS115 / ATCC 20864</strain>
    </source>
</reference>
<dbReference type="EC" id="2.1.1.63" evidence="3"/>
<dbReference type="GO" id="GO:0006281">
    <property type="term" value="P:DNA repair"/>
    <property type="evidence" value="ECO:0007669"/>
    <property type="project" value="UniProtKB-KW"/>
</dbReference>
<evidence type="ECO:0000256" key="1">
    <source>
        <dbReference type="ARBA" id="ARBA00001286"/>
    </source>
</evidence>
<proteinExistence type="inferred from homology"/>
<evidence type="ECO:0000256" key="4">
    <source>
        <dbReference type="ARBA" id="ARBA00015377"/>
    </source>
</evidence>
<evidence type="ECO:0000256" key="7">
    <source>
        <dbReference type="ARBA" id="ARBA00022763"/>
    </source>
</evidence>
<dbReference type="eggNOG" id="KOG4062">
    <property type="taxonomic scope" value="Eukaryota"/>
</dbReference>
<feature type="domain" description="Methylated-DNA-[protein]-cysteine S-methyltransferase DNA binding" evidence="13">
    <location>
        <begin position="84"/>
        <end position="164"/>
    </location>
</feature>
<evidence type="ECO:0000256" key="12">
    <source>
        <dbReference type="ARBA" id="ARBA00049348"/>
    </source>
</evidence>
<keyword evidence="5 14" id="KW-0489">Methyltransferase</keyword>
<evidence type="ECO:0000313" key="15">
    <source>
        <dbReference type="Proteomes" id="UP000000314"/>
    </source>
</evidence>
<keyword evidence="6" id="KW-0808">Transferase</keyword>
<evidence type="ECO:0000256" key="6">
    <source>
        <dbReference type="ARBA" id="ARBA00022679"/>
    </source>
</evidence>
<keyword evidence="8" id="KW-0234">DNA repair</keyword>
<dbReference type="GO" id="GO:0032259">
    <property type="term" value="P:methylation"/>
    <property type="evidence" value="ECO:0007669"/>
    <property type="project" value="UniProtKB-KW"/>
</dbReference>
<evidence type="ECO:0000313" key="14">
    <source>
        <dbReference type="EMBL" id="CAY69660.1"/>
    </source>
</evidence>
<dbReference type="SMR" id="C4R2D6"/>
<gene>
    <name evidence="14" type="ordered locus">PAS_chr2-2_0254</name>
</gene>
<dbReference type="PANTHER" id="PTHR10815">
    <property type="entry name" value="METHYLATED-DNA--PROTEIN-CYSTEINE METHYLTRANSFERASE"/>
    <property type="match status" value="1"/>
</dbReference>
<dbReference type="InParanoid" id="C4R2D6"/>
<evidence type="ECO:0000256" key="3">
    <source>
        <dbReference type="ARBA" id="ARBA00011918"/>
    </source>
</evidence>
<dbReference type="FunCoup" id="C4R2D6">
    <property type="interactions" value="51"/>
</dbReference>
<evidence type="ECO:0000259" key="13">
    <source>
        <dbReference type="Pfam" id="PF01035"/>
    </source>
</evidence>
<dbReference type="AlphaFoldDB" id="C4R2D6"/>
<dbReference type="GO" id="GO:0003908">
    <property type="term" value="F:methylated-DNA-[protein]-cysteine S-methyltransferase activity"/>
    <property type="evidence" value="ECO:0007669"/>
    <property type="project" value="UniProtKB-EC"/>
</dbReference>
<evidence type="ECO:0000256" key="11">
    <source>
        <dbReference type="ARBA" id="ARBA00033095"/>
    </source>
</evidence>
<keyword evidence="7" id="KW-0227">DNA damage</keyword>
<evidence type="ECO:0000256" key="5">
    <source>
        <dbReference type="ARBA" id="ARBA00022603"/>
    </source>
</evidence>
<evidence type="ECO:0000256" key="10">
    <source>
        <dbReference type="ARBA" id="ARBA00031621"/>
    </source>
</evidence>